<accession>A0A4R6WRR2</accession>
<evidence type="ECO:0000259" key="10">
    <source>
        <dbReference type="PROSITE" id="PS50198"/>
    </source>
</evidence>
<comment type="caution">
    <text evidence="11">The sequence shown here is derived from an EMBL/GenBank/DDBJ whole genome shotgun (WGS) entry which is preliminary data.</text>
</comment>
<dbReference type="OrthoDB" id="14196at2"/>
<evidence type="ECO:0000256" key="4">
    <source>
        <dbReference type="ARBA" id="ARBA00018370"/>
    </source>
</evidence>
<dbReference type="PROSITE" id="PS50198">
    <property type="entry name" value="PPIC_PPIASE_2"/>
    <property type="match status" value="1"/>
</dbReference>
<reference evidence="11 12" key="1">
    <citation type="submission" date="2019-03" db="EMBL/GenBank/DDBJ databases">
        <title>Genomic Encyclopedia of Type Strains, Phase III (KMG-III): the genomes of soil and plant-associated and newly described type strains.</title>
        <authorList>
            <person name="Whitman W."/>
        </authorList>
    </citation>
    <scope>NUCLEOTIDE SEQUENCE [LARGE SCALE GENOMIC DNA]</scope>
    <source>
        <strain evidence="11 12">CGMCC 1.7660</strain>
    </source>
</reference>
<dbReference type="EC" id="5.2.1.8" evidence="3"/>
<organism evidence="11 12">
    <name type="scientific">Dongia mobilis</name>
    <dbReference type="NCBI Taxonomy" id="578943"/>
    <lineage>
        <taxon>Bacteria</taxon>
        <taxon>Pseudomonadati</taxon>
        <taxon>Pseudomonadota</taxon>
        <taxon>Alphaproteobacteria</taxon>
        <taxon>Rhodospirillales</taxon>
        <taxon>Dongiaceae</taxon>
        <taxon>Dongia</taxon>
    </lineage>
</organism>
<protein>
    <recommendedName>
        <fullName evidence="4">Parvulin-like PPIase</fullName>
        <ecNumber evidence="3">5.2.1.8</ecNumber>
    </recommendedName>
    <alternativeName>
        <fullName evidence="6">Peptidyl-prolyl cis-trans isomerase plp</fullName>
    </alternativeName>
    <alternativeName>
        <fullName evidence="7">Rotamase plp</fullName>
    </alternativeName>
</protein>
<evidence type="ECO:0000256" key="5">
    <source>
        <dbReference type="ARBA" id="ARBA00023110"/>
    </source>
</evidence>
<dbReference type="RefSeq" id="WP_133612239.1">
    <property type="nucleotide sequence ID" value="NZ_SNYW01000006.1"/>
</dbReference>
<keyword evidence="9" id="KW-0732">Signal</keyword>
<keyword evidence="8 11" id="KW-0413">Isomerase</keyword>
<name>A0A4R6WRR2_9PROT</name>
<feature type="chain" id="PRO_5020818540" description="Parvulin-like PPIase" evidence="9">
    <location>
        <begin position="29"/>
        <end position="286"/>
    </location>
</feature>
<comment type="catalytic activity">
    <reaction evidence="1">
        <text>[protein]-peptidylproline (omega=180) = [protein]-peptidylproline (omega=0)</text>
        <dbReference type="Rhea" id="RHEA:16237"/>
        <dbReference type="Rhea" id="RHEA-COMP:10747"/>
        <dbReference type="Rhea" id="RHEA-COMP:10748"/>
        <dbReference type="ChEBI" id="CHEBI:83833"/>
        <dbReference type="ChEBI" id="CHEBI:83834"/>
        <dbReference type="EC" id="5.2.1.8"/>
    </reaction>
</comment>
<evidence type="ECO:0000256" key="2">
    <source>
        <dbReference type="ARBA" id="ARBA00007656"/>
    </source>
</evidence>
<evidence type="ECO:0000256" key="1">
    <source>
        <dbReference type="ARBA" id="ARBA00000971"/>
    </source>
</evidence>
<sequence>MNQRRFCSLALALGLMAGVGSLALSARAQETAQPDPNLVVAKLNGEDITRQDVVDSAQNLPPEIQANLDQLFPQLLDRLVFLKLVAGQGRADGLAEDPEVKELMRQYEDNAIREIFFQRAIMAKVTDEAIKARYDEEVKNFPEEREVRASHILVKTEEEAQAIIEQLKGGGDFAAIAKEKSTDTASGKNGGDLNWFTKEIMVPEFADAAFAMKKGEVSQSPVKSQFGFHIIKLDDERMKAPPSFEQRRDDIRVQLTEELRQQVAKDLKDKAQLEIIDPSGGAKAAQ</sequence>
<feature type="domain" description="PpiC" evidence="10">
    <location>
        <begin position="144"/>
        <end position="235"/>
    </location>
</feature>
<dbReference type="InterPro" id="IPR050245">
    <property type="entry name" value="PrsA_foldase"/>
</dbReference>
<comment type="similarity">
    <text evidence="2">Belongs to the PpiC/parvulin rotamase family.</text>
</comment>
<evidence type="ECO:0000313" key="11">
    <source>
        <dbReference type="EMBL" id="TDQ84196.1"/>
    </source>
</evidence>
<gene>
    <name evidence="11" type="ORF">A8950_0744</name>
</gene>
<dbReference type="Proteomes" id="UP000295783">
    <property type="component" value="Unassembled WGS sequence"/>
</dbReference>
<keyword evidence="5 8" id="KW-0697">Rotamase</keyword>
<dbReference type="Pfam" id="PF00639">
    <property type="entry name" value="Rotamase"/>
    <property type="match status" value="1"/>
</dbReference>
<proteinExistence type="inferred from homology"/>
<dbReference type="Gene3D" id="3.10.50.40">
    <property type="match status" value="1"/>
</dbReference>
<feature type="signal peptide" evidence="9">
    <location>
        <begin position="1"/>
        <end position="28"/>
    </location>
</feature>
<dbReference type="SUPFAM" id="SSF54534">
    <property type="entry name" value="FKBP-like"/>
    <property type="match status" value="1"/>
</dbReference>
<dbReference type="AlphaFoldDB" id="A0A4R6WRR2"/>
<dbReference type="InterPro" id="IPR046357">
    <property type="entry name" value="PPIase_dom_sf"/>
</dbReference>
<keyword evidence="12" id="KW-1185">Reference proteome</keyword>
<dbReference type="EMBL" id="SNYW01000006">
    <property type="protein sequence ID" value="TDQ84196.1"/>
    <property type="molecule type" value="Genomic_DNA"/>
</dbReference>
<evidence type="ECO:0000313" key="12">
    <source>
        <dbReference type="Proteomes" id="UP000295783"/>
    </source>
</evidence>
<dbReference type="InterPro" id="IPR000297">
    <property type="entry name" value="PPIase_PpiC"/>
</dbReference>
<evidence type="ECO:0000256" key="6">
    <source>
        <dbReference type="ARBA" id="ARBA00030642"/>
    </source>
</evidence>
<dbReference type="PANTHER" id="PTHR47245:SF2">
    <property type="entry name" value="PEPTIDYL-PROLYL CIS-TRANS ISOMERASE HP_0175-RELATED"/>
    <property type="match status" value="1"/>
</dbReference>
<dbReference type="GO" id="GO:0003755">
    <property type="term" value="F:peptidyl-prolyl cis-trans isomerase activity"/>
    <property type="evidence" value="ECO:0007669"/>
    <property type="project" value="UniProtKB-KW"/>
</dbReference>
<evidence type="ECO:0000256" key="8">
    <source>
        <dbReference type="PROSITE-ProRule" id="PRU00278"/>
    </source>
</evidence>
<evidence type="ECO:0000256" key="7">
    <source>
        <dbReference type="ARBA" id="ARBA00031484"/>
    </source>
</evidence>
<dbReference type="PANTHER" id="PTHR47245">
    <property type="entry name" value="PEPTIDYLPROLYL ISOMERASE"/>
    <property type="match status" value="1"/>
</dbReference>
<evidence type="ECO:0000256" key="3">
    <source>
        <dbReference type="ARBA" id="ARBA00013194"/>
    </source>
</evidence>
<evidence type="ECO:0000256" key="9">
    <source>
        <dbReference type="SAM" id="SignalP"/>
    </source>
</evidence>